<gene>
    <name evidence="1" type="ORF">APT59_20905</name>
</gene>
<organism evidence="1 2">
    <name type="scientific">Pseudomonas oryzihabitans</name>
    <dbReference type="NCBI Taxonomy" id="47885"/>
    <lineage>
        <taxon>Bacteria</taxon>
        <taxon>Pseudomonadati</taxon>
        <taxon>Pseudomonadota</taxon>
        <taxon>Gammaproteobacteria</taxon>
        <taxon>Pseudomonadales</taxon>
        <taxon>Pseudomonadaceae</taxon>
        <taxon>Pseudomonas</taxon>
    </lineage>
</organism>
<protein>
    <submittedName>
        <fullName evidence="1">Uncharacterized protein</fullName>
    </submittedName>
</protein>
<dbReference type="KEGG" id="por:APT59_20905"/>
<evidence type="ECO:0000313" key="1">
    <source>
        <dbReference type="EMBL" id="ALZ86548.1"/>
    </source>
</evidence>
<evidence type="ECO:0000313" key="2">
    <source>
        <dbReference type="Proteomes" id="UP000064137"/>
    </source>
</evidence>
<sequence length="66" mass="7356">MKLFHGQNQIRLAQHFRIRLASFVGSGIDTVFPEYLLCSLLNAMTNQRPDTSGADLDVTAFQCLGQ</sequence>
<proteinExistence type="predicted"/>
<dbReference type="AlphaFoldDB" id="A0A0U4X544"/>
<name>A0A0U4X544_9PSED</name>
<accession>A0A0U4X544</accession>
<dbReference type="EMBL" id="CP013987">
    <property type="protein sequence ID" value="ALZ86548.1"/>
    <property type="molecule type" value="Genomic_DNA"/>
</dbReference>
<reference evidence="1 2" key="1">
    <citation type="submission" date="2016-01" db="EMBL/GenBank/DDBJ databases">
        <title>Annotation of Pseudomonas oryzihabitans USDA-ARS-USMARC-56511.</title>
        <authorList>
            <person name="Harhay G.P."/>
            <person name="Harhay D.M."/>
            <person name="Smith T.P.L."/>
            <person name="Bono J.L."/>
            <person name="Heaton M.P."/>
            <person name="Clawson M.L."/>
            <person name="Chitko-Mckown C.G."/>
            <person name="Capik S.F."/>
            <person name="DeDonder K.D."/>
            <person name="Apley M.D."/>
            <person name="Lubbers B.V."/>
            <person name="White B.J."/>
            <person name="Larson R.L."/>
        </authorList>
    </citation>
    <scope>NUCLEOTIDE SEQUENCE [LARGE SCALE GENOMIC DNA]</scope>
    <source>
        <strain evidence="1 2">USDA-ARS-USMARC-56511</strain>
    </source>
</reference>
<dbReference type="Proteomes" id="UP000064137">
    <property type="component" value="Chromosome"/>
</dbReference>